<comment type="caution">
    <text evidence="2">The sequence shown here is derived from an EMBL/GenBank/DDBJ whole genome shotgun (WGS) entry which is preliminary data.</text>
</comment>
<organism evidence="2 3">
    <name type="scientific">Trifolium medium</name>
    <dbReference type="NCBI Taxonomy" id="97028"/>
    <lineage>
        <taxon>Eukaryota</taxon>
        <taxon>Viridiplantae</taxon>
        <taxon>Streptophyta</taxon>
        <taxon>Embryophyta</taxon>
        <taxon>Tracheophyta</taxon>
        <taxon>Spermatophyta</taxon>
        <taxon>Magnoliopsida</taxon>
        <taxon>eudicotyledons</taxon>
        <taxon>Gunneridae</taxon>
        <taxon>Pentapetalae</taxon>
        <taxon>rosids</taxon>
        <taxon>fabids</taxon>
        <taxon>Fabales</taxon>
        <taxon>Fabaceae</taxon>
        <taxon>Papilionoideae</taxon>
        <taxon>50 kb inversion clade</taxon>
        <taxon>NPAAA clade</taxon>
        <taxon>Hologalegina</taxon>
        <taxon>IRL clade</taxon>
        <taxon>Trifolieae</taxon>
        <taxon>Trifolium</taxon>
    </lineage>
</organism>
<reference evidence="2 3" key="1">
    <citation type="journal article" date="2018" name="Front. Plant Sci.">
        <title>Red Clover (Trifolium pratense) and Zigzag Clover (T. medium) - A Picture of Genomic Similarities and Differences.</title>
        <authorList>
            <person name="Dluhosova J."/>
            <person name="Istvanek J."/>
            <person name="Nedelnik J."/>
            <person name="Repkova J."/>
        </authorList>
    </citation>
    <scope>NUCLEOTIDE SEQUENCE [LARGE SCALE GENOMIC DNA]</scope>
    <source>
        <strain evidence="3">cv. 10/8</strain>
        <tissue evidence="2">Leaf</tissue>
    </source>
</reference>
<name>A0A392SRU6_9FABA</name>
<keyword evidence="3" id="KW-1185">Reference proteome</keyword>
<keyword evidence="1" id="KW-0175">Coiled coil</keyword>
<dbReference type="AlphaFoldDB" id="A0A392SRU6"/>
<sequence>MSISELFSKLRDTFRSSDFNLVEETLVAREEMWKAEIEEKKRELELSAERIKFEKLERVTVEFKLERIQEEMNKKLLMKNGNQKGDVVAAKNRLVG</sequence>
<feature type="non-terminal residue" evidence="2">
    <location>
        <position position="96"/>
    </location>
</feature>
<feature type="coiled-coil region" evidence="1">
    <location>
        <begin position="30"/>
        <end position="57"/>
    </location>
</feature>
<protein>
    <submittedName>
        <fullName evidence="2">Uncharacterized protein</fullName>
    </submittedName>
</protein>
<proteinExistence type="predicted"/>
<dbReference type="EMBL" id="LXQA010421437">
    <property type="protein sequence ID" value="MCI50755.1"/>
    <property type="molecule type" value="Genomic_DNA"/>
</dbReference>
<dbReference type="Proteomes" id="UP000265520">
    <property type="component" value="Unassembled WGS sequence"/>
</dbReference>
<evidence type="ECO:0000313" key="2">
    <source>
        <dbReference type="EMBL" id="MCI50755.1"/>
    </source>
</evidence>
<evidence type="ECO:0000313" key="3">
    <source>
        <dbReference type="Proteomes" id="UP000265520"/>
    </source>
</evidence>
<evidence type="ECO:0000256" key="1">
    <source>
        <dbReference type="SAM" id="Coils"/>
    </source>
</evidence>
<accession>A0A392SRU6</accession>